<dbReference type="Pfam" id="PF00015">
    <property type="entry name" value="MCPsignal"/>
    <property type="match status" value="1"/>
</dbReference>
<feature type="domain" description="HAMP" evidence="8">
    <location>
        <begin position="194"/>
        <end position="246"/>
    </location>
</feature>
<dbReference type="PRINTS" id="PR00260">
    <property type="entry name" value="CHEMTRNSDUCR"/>
</dbReference>
<reference evidence="10" key="1">
    <citation type="journal article" date="2019" name="Int. J. Syst. Evol. Microbiol.">
        <title>The Global Catalogue of Microorganisms (GCM) 10K type strain sequencing project: providing services to taxonomists for standard genome sequencing and annotation.</title>
        <authorList>
            <consortium name="The Broad Institute Genomics Platform"/>
            <consortium name="The Broad Institute Genome Sequencing Center for Infectious Disease"/>
            <person name="Wu L."/>
            <person name="Ma J."/>
        </authorList>
    </citation>
    <scope>NUCLEOTIDE SEQUENCE [LARGE SCALE GENOMIC DNA]</scope>
    <source>
        <strain evidence="10">CCUG 54356</strain>
    </source>
</reference>
<evidence type="ECO:0000256" key="4">
    <source>
        <dbReference type="PROSITE-ProRule" id="PRU00284"/>
    </source>
</evidence>
<feature type="domain" description="Methyl-accepting transducer" evidence="7">
    <location>
        <begin position="251"/>
        <end position="480"/>
    </location>
</feature>
<feature type="region of interest" description="Disordered" evidence="5">
    <location>
        <begin position="500"/>
        <end position="527"/>
    </location>
</feature>
<comment type="caution">
    <text evidence="9">The sequence shown here is derived from an EMBL/GenBank/DDBJ whole genome shotgun (WGS) entry which is preliminary data.</text>
</comment>
<gene>
    <name evidence="9" type="ORF">ACFQ2X_00815</name>
</gene>
<dbReference type="PANTHER" id="PTHR43531">
    <property type="entry name" value="PROTEIN ICFG"/>
    <property type="match status" value="1"/>
</dbReference>
<dbReference type="Pfam" id="PF00672">
    <property type="entry name" value="HAMP"/>
    <property type="match status" value="1"/>
</dbReference>
<dbReference type="InterPro" id="IPR004090">
    <property type="entry name" value="Chemotax_Me-accpt_rcpt"/>
</dbReference>
<dbReference type="EMBL" id="JBHTLR010000003">
    <property type="protein sequence ID" value="MFD1215126.1"/>
    <property type="molecule type" value="Genomic_DNA"/>
</dbReference>
<keyword evidence="6" id="KW-0812">Transmembrane</keyword>
<dbReference type="PROSITE" id="PS50111">
    <property type="entry name" value="CHEMOTAXIS_TRANSDUC_2"/>
    <property type="match status" value="1"/>
</dbReference>
<evidence type="ECO:0000256" key="5">
    <source>
        <dbReference type="SAM" id="MobiDB-lite"/>
    </source>
</evidence>
<evidence type="ECO:0000313" key="9">
    <source>
        <dbReference type="EMBL" id="MFD1215126.1"/>
    </source>
</evidence>
<dbReference type="Proteomes" id="UP001597264">
    <property type="component" value="Unassembled WGS sequence"/>
</dbReference>
<evidence type="ECO:0000256" key="3">
    <source>
        <dbReference type="ARBA" id="ARBA00029447"/>
    </source>
</evidence>
<name>A0ABW3U6Q7_9GAMM</name>
<protein>
    <submittedName>
        <fullName evidence="9">Methyl-accepting chemotaxis protein</fullName>
    </submittedName>
</protein>
<dbReference type="SUPFAM" id="SSF58104">
    <property type="entry name" value="Methyl-accepting chemotaxis protein (MCP) signaling domain"/>
    <property type="match status" value="1"/>
</dbReference>
<organism evidence="9 10">
    <name type="scientific">Microbulbifer celer</name>
    <dbReference type="NCBI Taxonomy" id="435905"/>
    <lineage>
        <taxon>Bacteria</taxon>
        <taxon>Pseudomonadati</taxon>
        <taxon>Pseudomonadota</taxon>
        <taxon>Gammaproteobacteria</taxon>
        <taxon>Cellvibrionales</taxon>
        <taxon>Microbulbiferaceae</taxon>
        <taxon>Microbulbifer</taxon>
    </lineage>
</organism>
<dbReference type="PANTHER" id="PTHR43531:SF14">
    <property type="entry name" value="METHYL-ACCEPTING CHEMOTAXIS PROTEIN I-RELATED"/>
    <property type="match status" value="1"/>
</dbReference>
<evidence type="ECO:0000256" key="2">
    <source>
        <dbReference type="ARBA" id="ARBA00023224"/>
    </source>
</evidence>
<feature type="transmembrane region" description="Helical" evidence="6">
    <location>
        <begin position="170"/>
        <end position="192"/>
    </location>
</feature>
<dbReference type="InterPro" id="IPR051310">
    <property type="entry name" value="MCP_chemotaxis"/>
</dbReference>
<sequence>MLVAASLSGLLMLSKFKHSTDNMLNVYVALALNAQRATTLALEERRFEKDVFINIKSKDQVKVYFERWQEAGVQLEEVLNAGQALAYDEELLQHYEAARQALAEYQQGFGNVHQRIVAGQLRSTNAANADFAQYKESVYQIESTANAIKEKTSADMANVTLTLRQNYESAIFWIKVVALAAVVLAAALSVVISRSITRPLNAAVGIARDISQGDLRQKITISGRDEPAMLLSAMREMSSSLTQLVANLKMTSDSVSTGANEMSAGAEELSTRTEQQAAALQETAASMEEFSATAQQNAQATKNANELASTASERARTGGEEVKTSVSLMQEIAQRSNEMNSIIEAIDGIAFQTNILALNASVEAARAGEQGRGFAVVAAEVRSLASSAAESSGKIREMLLETQEMISRCATQANRSGETIDQTVSAIQNLAALMDEVSSATGEQISGISQVTTAVSQIDVATQQNASLVQESSATAQTMAAQAQQLLTLISRFKIIENEGSDGKPTAAQALPDVQHPQPAEESPILS</sequence>
<dbReference type="InterPro" id="IPR004089">
    <property type="entry name" value="MCPsignal_dom"/>
</dbReference>
<dbReference type="InterPro" id="IPR003660">
    <property type="entry name" value="HAMP_dom"/>
</dbReference>
<keyword evidence="6" id="KW-0472">Membrane</keyword>
<dbReference type="SMART" id="SM00304">
    <property type="entry name" value="HAMP"/>
    <property type="match status" value="1"/>
</dbReference>
<evidence type="ECO:0000256" key="1">
    <source>
        <dbReference type="ARBA" id="ARBA00022481"/>
    </source>
</evidence>
<dbReference type="Gene3D" id="1.10.287.950">
    <property type="entry name" value="Methyl-accepting chemotaxis protein"/>
    <property type="match status" value="1"/>
</dbReference>
<dbReference type="PROSITE" id="PS50885">
    <property type="entry name" value="HAMP"/>
    <property type="match status" value="1"/>
</dbReference>
<keyword evidence="10" id="KW-1185">Reference proteome</keyword>
<dbReference type="CDD" id="cd06225">
    <property type="entry name" value="HAMP"/>
    <property type="match status" value="1"/>
</dbReference>
<evidence type="ECO:0000259" key="8">
    <source>
        <dbReference type="PROSITE" id="PS50885"/>
    </source>
</evidence>
<evidence type="ECO:0000256" key="6">
    <source>
        <dbReference type="SAM" id="Phobius"/>
    </source>
</evidence>
<evidence type="ECO:0000313" key="10">
    <source>
        <dbReference type="Proteomes" id="UP001597264"/>
    </source>
</evidence>
<keyword evidence="1" id="KW-0488">Methylation</keyword>
<accession>A0ABW3U6Q7</accession>
<keyword evidence="2 4" id="KW-0807">Transducer</keyword>
<keyword evidence="6" id="KW-1133">Transmembrane helix</keyword>
<evidence type="ECO:0000259" key="7">
    <source>
        <dbReference type="PROSITE" id="PS50111"/>
    </source>
</evidence>
<comment type="similarity">
    <text evidence="3">Belongs to the methyl-accepting chemotaxis (MCP) protein family.</text>
</comment>
<dbReference type="SMART" id="SM00283">
    <property type="entry name" value="MA"/>
    <property type="match status" value="1"/>
</dbReference>
<dbReference type="RefSeq" id="WP_230435455.1">
    <property type="nucleotide sequence ID" value="NZ_CP087715.1"/>
</dbReference>
<proteinExistence type="inferred from homology"/>